<dbReference type="EMBL" id="CP070499">
    <property type="protein sequence ID" value="QSB13794.1"/>
    <property type="molecule type" value="Genomic_DNA"/>
</dbReference>
<keyword evidence="3" id="KW-1185">Reference proteome</keyword>
<dbReference type="InterPro" id="IPR002123">
    <property type="entry name" value="Plipid/glycerol_acylTrfase"/>
</dbReference>
<evidence type="ECO:0000313" key="2">
    <source>
        <dbReference type="EMBL" id="QSB13794.1"/>
    </source>
</evidence>
<name>A0A895Y7T9_9ACTN</name>
<accession>A0A895Y7T9</accession>
<keyword evidence="2" id="KW-0012">Acyltransferase</keyword>
<sequence length="231" mass="25958">MRERSPTASAMFQGFRWLVRQSLRGVWWRGDPPAGPFVWAANHHSWWDPFIAAALLERWRRVGCLLLSQTNLERYRFIERLGGFGTGEYRRGLSYLRAGRVLIIFPEGELRPPGPLGRLAGGAGWFAHTAKVPLYAVATRVVVRGQQAPEAYLSLAQVAPPTGLASRDAARELTGRLTTTLTDELAALDAAVASADPRQPLPGFTRAVAGRRSWDERIDRVHRWLPWRPER</sequence>
<protein>
    <submittedName>
        <fullName evidence="2">1-acyl-sn-glycerol-3-phosphate acyltransferase</fullName>
    </submittedName>
</protein>
<dbReference type="SUPFAM" id="SSF69593">
    <property type="entry name" value="Glycerol-3-phosphate (1)-acyltransferase"/>
    <property type="match status" value="1"/>
</dbReference>
<gene>
    <name evidence="2" type="ORF">JQS43_19875</name>
</gene>
<evidence type="ECO:0000313" key="3">
    <source>
        <dbReference type="Proteomes" id="UP000662857"/>
    </source>
</evidence>
<evidence type="ECO:0000259" key="1">
    <source>
        <dbReference type="SMART" id="SM00563"/>
    </source>
</evidence>
<feature type="domain" description="Phospholipid/glycerol acyltransferase" evidence="1">
    <location>
        <begin position="37"/>
        <end position="142"/>
    </location>
</feature>
<dbReference type="GO" id="GO:0016746">
    <property type="term" value="F:acyltransferase activity"/>
    <property type="evidence" value="ECO:0007669"/>
    <property type="project" value="UniProtKB-KW"/>
</dbReference>
<dbReference type="SMART" id="SM00563">
    <property type="entry name" value="PlsC"/>
    <property type="match status" value="1"/>
</dbReference>
<dbReference type="CDD" id="cd07989">
    <property type="entry name" value="LPLAT_AGPAT-like"/>
    <property type="match status" value="1"/>
</dbReference>
<keyword evidence="2" id="KW-0808">Transferase</keyword>
<proteinExistence type="predicted"/>
<dbReference type="Proteomes" id="UP000662857">
    <property type="component" value="Chromosome"/>
</dbReference>
<reference evidence="2" key="1">
    <citation type="submission" date="2021-02" db="EMBL/GenBank/DDBJ databases">
        <title>Natrosporangium hydrolyticum gen. nov., sp. nov, a haloalkaliphilic actinobacterium from a soda solonchak soil.</title>
        <authorList>
            <person name="Sorokin D.Y."/>
            <person name="Khijniak T.V."/>
            <person name="Zakharycheva A.P."/>
            <person name="Boueva O.V."/>
            <person name="Ariskina E.V."/>
            <person name="Hahnke R.L."/>
            <person name="Bunk B."/>
            <person name="Sproer C."/>
            <person name="Schumann P."/>
            <person name="Evtushenko L.I."/>
            <person name="Kublanov I.V."/>
        </authorList>
    </citation>
    <scope>NUCLEOTIDE SEQUENCE</scope>
    <source>
        <strain evidence="2">DSM 106523</strain>
    </source>
</reference>
<organism evidence="2 3">
    <name type="scientific">Natronosporangium hydrolyticum</name>
    <dbReference type="NCBI Taxonomy" id="2811111"/>
    <lineage>
        <taxon>Bacteria</taxon>
        <taxon>Bacillati</taxon>
        <taxon>Actinomycetota</taxon>
        <taxon>Actinomycetes</taxon>
        <taxon>Micromonosporales</taxon>
        <taxon>Micromonosporaceae</taxon>
        <taxon>Natronosporangium</taxon>
    </lineage>
</organism>
<dbReference type="KEGG" id="nhy:JQS43_19875"/>
<dbReference type="RefSeq" id="WP_239675902.1">
    <property type="nucleotide sequence ID" value="NZ_CP070499.1"/>
</dbReference>
<dbReference type="AlphaFoldDB" id="A0A895Y7T9"/>
<dbReference type="Pfam" id="PF01553">
    <property type="entry name" value="Acyltransferase"/>
    <property type="match status" value="1"/>
</dbReference>